<dbReference type="SUPFAM" id="SSF46955">
    <property type="entry name" value="Putative DNA-binding domain"/>
    <property type="match status" value="1"/>
</dbReference>
<evidence type="ECO:0008006" key="4">
    <source>
        <dbReference type="Google" id="ProtNLM"/>
    </source>
</evidence>
<reference evidence="2 3" key="1">
    <citation type="submission" date="2018-12" db="EMBL/GenBank/DDBJ databases">
        <authorList>
            <person name="Sun L."/>
            <person name="Chen Z."/>
        </authorList>
    </citation>
    <scope>NUCLEOTIDE SEQUENCE [LARGE SCALE GENOMIC DNA]</scope>
    <source>
        <strain evidence="2 3">LMG 29736</strain>
    </source>
</reference>
<accession>A0A429X436</accession>
<protein>
    <recommendedName>
        <fullName evidence="4">HTH merR-type domain-containing protein</fullName>
    </recommendedName>
</protein>
<dbReference type="Proteomes" id="UP000287296">
    <property type="component" value="Unassembled WGS sequence"/>
</dbReference>
<gene>
    <name evidence="2" type="ORF">D5F11_018725</name>
</gene>
<dbReference type="AlphaFoldDB" id="A0A429X436"/>
<organism evidence="2 3">
    <name type="scientific">Siminovitchia terrae</name>
    <name type="common">Bacillus terrae</name>
    <dbReference type="NCBI Taxonomy" id="1914933"/>
    <lineage>
        <taxon>Bacteria</taxon>
        <taxon>Bacillati</taxon>
        <taxon>Bacillota</taxon>
        <taxon>Bacilli</taxon>
        <taxon>Bacillales</taxon>
        <taxon>Bacillaceae</taxon>
        <taxon>Siminovitchia</taxon>
    </lineage>
</organism>
<dbReference type="OrthoDB" id="2467384at2"/>
<proteinExistence type="predicted"/>
<evidence type="ECO:0000313" key="2">
    <source>
        <dbReference type="EMBL" id="RST58139.1"/>
    </source>
</evidence>
<name>A0A429X436_SIMTE</name>
<feature type="coiled-coil region" evidence="1">
    <location>
        <begin position="90"/>
        <end position="138"/>
    </location>
</feature>
<dbReference type="RefSeq" id="WP_120119279.1">
    <property type="nucleotide sequence ID" value="NZ_QYTW02000023.1"/>
</dbReference>
<evidence type="ECO:0000256" key="1">
    <source>
        <dbReference type="SAM" id="Coils"/>
    </source>
</evidence>
<sequence length="172" mass="19771">MEKVLYTSGAAMELGLGVSTLRNYAVVLESKGYYFERGPNNGRIFREKDISQIQEMIERMTRDGMTVDQAAEITAGQSGKIEVLVAVPEEQDAKLNIDKLCEKITLLEEQQTNLAEINKKLALQVERLTEKIEDRERDQQLFDMMENARNRKKRKGIDFLRSFTFSDKKSTI</sequence>
<dbReference type="EMBL" id="QYTW02000023">
    <property type="protein sequence ID" value="RST58139.1"/>
    <property type="molecule type" value="Genomic_DNA"/>
</dbReference>
<comment type="caution">
    <text evidence="2">The sequence shown here is derived from an EMBL/GenBank/DDBJ whole genome shotgun (WGS) entry which is preliminary data.</text>
</comment>
<evidence type="ECO:0000313" key="3">
    <source>
        <dbReference type="Proteomes" id="UP000287296"/>
    </source>
</evidence>
<dbReference type="InterPro" id="IPR009061">
    <property type="entry name" value="DNA-bd_dom_put_sf"/>
</dbReference>
<dbReference type="Gene3D" id="1.10.1660.10">
    <property type="match status" value="1"/>
</dbReference>
<keyword evidence="1" id="KW-0175">Coiled coil</keyword>